<dbReference type="GO" id="GO:0007165">
    <property type="term" value="P:signal transduction"/>
    <property type="evidence" value="ECO:0007669"/>
    <property type="project" value="InterPro"/>
</dbReference>
<evidence type="ECO:0000256" key="1">
    <source>
        <dbReference type="ARBA" id="ARBA00011982"/>
    </source>
</evidence>
<keyword evidence="2" id="KW-0433">Leucine-rich repeat</keyword>
<dbReference type="PANTHER" id="PTHR11017:SF228">
    <property type="entry name" value="ADP-RIBOSYL CYCLASE_CYCLIC ADP-RIBOSE HYDROLASE-RELATED"/>
    <property type="match status" value="1"/>
</dbReference>
<keyword evidence="4" id="KW-0378">Hydrolase</keyword>
<dbReference type="InterPro" id="IPR000157">
    <property type="entry name" value="TIR_dom"/>
</dbReference>
<dbReference type="SMART" id="SM00382">
    <property type="entry name" value="AAA"/>
    <property type="match status" value="1"/>
</dbReference>
<proteinExistence type="predicted"/>
<dbReference type="Pfam" id="PF01582">
    <property type="entry name" value="TIR"/>
    <property type="match status" value="1"/>
</dbReference>
<dbReference type="InterPro" id="IPR011713">
    <property type="entry name" value="Leu-rich_rpt_3"/>
</dbReference>
<keyword evidence="6" id="KW-0520">NAD</keyword>
<evidence type="ECO:0000256" key="2">
    <source>
        <dbReference type="ARBA" id="ARBA00022614"/>
    </source>
</evidence>
<name>A0A8T1XEJ5_9BRAS</name>
<dbReference type="FunFam" id="3.40.50.300:FF:001002">
    <property type="entry name" value="Disease resistance protein (TIR-NBS-LRR class)"/>
    <property type="match status" value="1"/>
</dbReference>
<evidence type="ECO:0000313" key="9">
    <source>
        <dbReference type="EMBL" id="KAG7532492.1"/>
    </source>
</evidence>
<keyword evidence="3" id="KW-0677">Repeat</keyword>
<gene>
    <name evidence="9" type="ORF">ISN45_Aa08g001700</name>
</gene>
<evidence type="ECO:0000256" key="4">
    <source>
        <dbReference type="ARBA" id="ARBA00022801"/>
    </source>
</evidence>
<dbReference type="Pfam" id="PF23282">
    <property type="entry name" value="WHD_ROQ1"/>
    <property type="match status" value="1"/>
</dbReference>
<dbReference type="PROSITE" id="PS50104">
    <property type="entry name" value="TIR"/>
    <property type="match status" value="1"/>
</dbReference>
<evidence type="ECO:0000256" key="3">
    <source>
        <dbReference type="ARBA" id="ARBA00022737"/>
    </source>
</evidence>
<evidence type="ECO:0000256" key="5">
    <source>
        <dbReference type="ARBA" id="ARBA00022821"/>
    </source>
</evidence>
<dbReference type="Pfam" id="PF00931">
    <property type="entry name" value="NB-ARC"/>
    <property type="match status" value="1"/>
</dbReference>
<dbReference type="InterPro" id="IPR044974">
    <property type="entry name" value="Disease_R_plants"/>
</dbReference>
<comment type="catalytic activity">
    <reaction evidence="7">
        <text>NAD(+) + H2O = ADP-D-ribose + nicotinamide + H(+)</text>
        <dbReference type="Rhea" id="RHEA:16301"/>
        <dbReference type="ChEBI" id="CHEBI:15377"/>
        <dbReference type="ChEBI" id="CHEBI:15378"/>
        <dbReference type="ChEBI" id="CHEBI:17154"/>
        <dbReference type="ChEBI" id="CHEBI:57540"/>
        <dbReference type="ChEBI" id="CHEBI:57967"/>
        <dbReference type="EC" id="3.2.2.6"/>
    </reaction>
    <physiologicalReaction direction="left-to-right" evidence="7">
        <dbReference type="Rhea" id="RHEA:16302"/>
    </physiologicalReaction>
</comment>
<dbReference type="GO" id="GO:0043531">
    <property type="term" value="F:ADP binding"/>
    <property type="evidence" value="ECO:0007669"/>
    <property type="project" value="InterPro"/>
</dbReference>
<evidence type="ECO:0000256" key="6">
    <source>
        <dbReference type="ARBA" id="ARBA00023027"/>
    </source>
</evidence>
<dbReference type="InterPro" id="IPR058192">
    <property type="entry name" value="WHD_ROQ1-like"/>
</dbReference>
<organism evidence="9 10">
    <name type="scientific">Arabidopsis thaliana x Arabidopsis arenosa</name>
    <dbReference type="NCBI Taxonomy" id="1240361"/>
    <lineage>
        <taxon>Eukaryota</taxon>
        <taxon>Viridiplantae</taxon>
        <taxon>Streptophyta</taxon>
        <taxon>Embryophyta</taxon>
        <taxon>Tracheophyta</taxon>
        <taxon>Spermatophyta</taxon>
        <taxon>Magnoliopsida</taxon>
        <taxon>eudicotyledons</taxon>
        <taxon>Gunneridae</taxon>
        <taxon>Pentapetalae</taxon>
        <taxon>rosids</taxon>
        <taxon>malvids</taxon>
        <taxon>Brassicales</taxon>
        <taxon>Brassicaceae</taxon>
        <taxon>Camelineae</taxon>
        <taxon>Arabidopsis</taxon>
    </lineage>
</organism>
<dbReference type="EC" id="3.2.2.6" evidence="1"/>
<dbReference type="Proteomes" id="UP000694240">
    <property type="component" value="Chromosome 13"/>
</dbReference>
<dbReference type="InterPro" id="IPR003593">
    <property type="entry name" value="AAA+_ATPase"/>
</dbReference>
<feature type="domain" description="TIR" evidence="8">
    <location>
        <begin position="10"/>
        <end position="171"/>
    </location>
</feature>
<dbReference type="InterPro" id="IPR002182">
    <property type="entry name" value="NB-ARC"/>
</dbReference>
<dbReference type="PANTHER" id="PTHR11017">
    <property type="entry name" value="LEUCINE-RICH REPEAT-CONTAINING PROTEIN"/>
    <property type="match status" value="1"/>
</dbReference>
<dbReference type="Pfam" id="PF07725">
    <property type="entry name" value="LRR_3"/>
    <property type="match status" value="1"/>
</dbReference>
<evidence type="ECO:0000256" key="7">
    <source>
        <dbReference type="ARBA" id="ARBA00047304"/>
    </source>
</evidence>
<dbReference type="FunFam" id="3.40.50.10140:FF:000007">
    <property type="entry name" value="Disease resistance protein (TIR-NBS-LRR class)"/>
    <property type="match status" value="1"/>
</dbReference>
<dbReference type="FunFam" id="1.10.8.430:FF:000002">
    <property type="entry name" value="Disease resistance protein (TIR-NBS-LRR class)"/>
    <property type="match status" value="1"/>
</dbReference>
<keyword evidence="10" id="KW-1185">Reference proteome</keyword>
<accession>A0A8T1XEJ5</accession>
<dbReference type="FunFam" id="3.80.10.10:FF:000386">
    <property type="entry name" value="Disease resistance protein RPS4"/>
    <property type="match status" value="1"/>
</dbReference>
<sequence>MASSSSSRNWLYDVFLSFRGGDVRVTFRSHFLKELDRKLITAFRDNEIERSHSLWPDLEQAIKESRIAVVLFSKNYASSSWCLNELLEIVNCNDKVVIPVFYGVDPSQVRHQIGDFGSIFEKTCRRHSEEVKNQWKKALNDVANMLGFDSATWNDEAKMIEEIANDVLGKLLLTTPKDFENFVGIEDHIANMSVLLKLESEEVRMVGIWGSSGIGKTTIARALFNQLSRNFQVNKFIDRAFVYKSREIYSSANPDDHNMKLHLQEKLLSEILRMPDIKIDHLGVLGERLQHQKVLIIVDDLDDQVILDCLVGQTQWFGSGSRIIVVTNDMQFLRAHGIDHIYEVSLPTEEHALEMLCQSAFRKKSPSEGFEMLVVQVARHAGSLPLGLNVLGSYLRGRDKEDWMDMLTRLQNSLDNKIEKILRISYDGLGSAEDQAIFRHIACIFNHMEVTTIKSLLADSNLGVKIGLKNLVDKSIIHVKRGHVEMHLLLQKMGRKIVRTQSIDKPGKREFLVDPNDICDVLSEGIGTQKVLGISLDTRNIDELHVHKSAFKGMRNLRFLEIDSKNFGEAGRLYLPESFDYLPPKLKLLCWPKFPMRCMPSNFRPENLVTLKMPNSKLHKLWEGVASLTCLKEMNMVGSSNLKEIPDLSMATNLETLNLGFCKSLVELPSSIRNLNKLLKLDMEFCQSLEILPTGFNLKSLDHLNFRYCSELRTFPEFSTNISILMLFGTNIEEFPNLENLVELSISKEESDGKQWDGVKPFLAMLSPTLTSLKLENIPSLVELPSSFQNLNQLKELSITYCRNLETLPTGINLESLDYLCFKGCSQLRSFPEISTNVSRLELEETGIKEVPWQIENFFNLTKLTMRGCSELKCVSLNISKLKPLWEVDFSDCAALTVVNLSGYPSDTLSEEADSLDPVLDFRGCFSLDPETVLHLDFRDCFNLDPETVLQQESFSFKYMLFPGEQVPSYFTYRTT</sequence>
<dbReference type="GO" id="GO:0061809">
    <property type="term" value="F:NAD+ nucleosidase activity, cyclic ADP-ribose generating"/>
    <property type="evidence" value="ECO:0007669"/>
    <property type="project" value="UniProtKB-EC"/>
</dbReference>
<dbReference type="AlphaFoldDB" id="A0A8T1XEJ5"/>
<comment type="caution">
    <text evidence="9">The sequence shown here is derived from an EMBL/GenBank/DDBJ whole genome shotgun (WGS) entry which is preliminary data.</text>
</comment>
<keyword evidence="5" id="KW-0611">Plant defense</keyword>
<dbReference type="GO" id="GO:0006952">
    <property type="term" value="P:defense response"/>
    <property type="evidence" value="ECO:0007669"/>
    <property type="project" value="UniProtKB-KW"/>
</dbReference>
<protein>
    <recommendedName>
        <fullName evidence="1">ADP-ribosyl cyclase/cyclic ADP-ribose hydrolase</fullName>
        <ecNumber evidence="1">3.2.2.6</ecNumber>
    </recommendedName>
</protein>
<feature type="non-terminal residue" evidence="9">
    <location>
        <position position="976"/>
    </location>
</feature>
<evidence type="ECO:0000259" key="8">
    <source>
        <dbReference type="PROSITE" id="PS50104"/>
    </source>
</evidence>
<dbReference type="EMBL" id="JAEFBK010000013">
    <property type="protein sequence ID" value="KAG7532492.1"/>
    <property type="molecule type" value="Genomic_DNA"/>
</dbReference>
<evidence type="ECO:0000313" key="10">
    <source>
        <dbReference type="Proteomes" id="UP000694240"/>
    </source>
</evidence>
<reference evidence="9 10" key="1">
    <citation type="submission" date="2020-12" db="EMBL/GenBank/DDBJ databases">
        <title>Concerted genomic and epigenomic changes stabilize Arabidopsis allopolyploids.</title>
        <authorList>
            <person name="Chen Z."/>
        </authorList>
    </citation>
    <scope>NUCLEOTIDE SEQUENCE [LARGE SCALE GENOMIC DNA]</scope>
    <source>
        <strain evidence="9">Allo738</strain>
        <tissue evidence="9">Leaf</tissue>
    </source>
</reference>
<dbReference type="SMART" id="SM00255">
    <property type="entry name" value="TIR"/>
    <property type="match status" value="1"/>
</dbReference>